<dbReference type="Gene3D" id="3.90.850.10">
    <property type="entry name" value="Fumarylacetoacetase-like, C-terminal domain"/>
    <property type="match status" value="1"/>
</dbReference>
<dbReference type="InterPro" id="IPR051121">
    <property type="entry name" value="FAH"/>
</dbReference>
<dbReference type="PANTHER" id="PTHR42796:SF4">
    <property type="entry name" value="FUMARYLACETOACETATE HYDROLASE DOMAIN-CONTAINING PROTEIN 2A"/>
    <property type="match status" value="1"/>
</dbReference>
<evidence type="ECO:0000256" key="2">
    <source>
        <dbReference type="ARBA" id="ARBA00022723"/>
    </source>
</evidence>
<dbReference type="PANTHER" id="PTHR42796">
    <property type="entry name" value="FUMARYLACETOACETATE HYDROLASE DOMAIN-CONTAINING PROTEIN 2A-RELATED"/>
    <property type="match status" value="1"/>
</dbReference>
<sequence length="295" mass="31990">MKLAAVAVGDDWAIGAVEPAGDSIRVAPAEYGTVDDVVRGLIGVPLVREWLRDVEPQPLSSVALGAPLQRFNRDILCTGWNYVDHFYESAGKREGQDPDALPAHPTFFTKGPDTVIGPYDPIAYDAELSRQWDYEAELAIVIGRDGRSIPAERAHQHVFGYLVANDVSQRDLQRAHGGQWLKGKSIDATMPLGPWITTADEIPDPAGLRITCEVNGVVLQAATVGQMAFDIPRLIEELSRGMTLRAGDVLLTGTPSGIGNAREPQVFLSDGDQVVTRVSKLGSLRNQVSRTRLTS</sequence>
<evidence type="ECO:0000313" key="4">
    <source>
        <dbReference type="EMBL" id="MBB6567759.1"/>
    </source>
</evidence>
<proteinExistence type="inferred from homology"/>
<evidence type="ECO:0000313" key="5">
    <source>
        <dbReference type="Proteomes" id="UP000553957"/>
    </source>
</evidence>
<protein>
    <submittedName>
        <fullName evidence="4">2-keto-4-pentenoate hydratase/2-oxohepta-3-ene-1,7-dioic acid hydratase in catechol pathway</fullName>
    </submittedName>
</protein>
<organism evidence="4 5">
    <name type="scientific">Kribbella sandramycini</name>
    <dbReference type="NCBI Taxonomy" id="60450"/>
    <lineage>
        <taxon>Bacteria</taxon>
        <taxon>Bacillati</taxon>
        <taxon>Actinomycetota</taxon>
        <taxon>Actinomycetes</taxon>
        <taxon>Propionibacteriales</taxon>
        <taxon>Kribbellaceae</taxon>
        <taxon>Kribbella</taxon>
    </lineage>
</organism>
<dbReference type="GO" id="GO:0046872">
    <property type="term" value="F:metal ion binding"/>
    <property type="evidence" value="ECO:0007669"/>
    <property type="project" value="UniProtKB-KW"/>
</dbReference>
<evidence type="ECO:0000259" key="3">
    <source>
        <dbReference type="Pfam" id="PF01557"/>
    </source>
</evidence>
<gene>
    <name evidence="4" type="ORF">HNR71_003396</name>
</gene>
<dbReference type="RefSeq" id="WP_337796510.1">
    <property type="nucleotide sequence ID" value="NZ_BAAAGT010000003.1"/>
</dbReference>
<dbReference type="Proteomes" id="UP000553957">
    <property type="component" value="Unassembled WGS sequence"/>
</dbReference>
<dbReference type="GO" id="GO:0019752">
    <property type="term" value="P:carboxylic acid metabolic process"/>
    <property type="evidence" value="ECO:0007669"/>
    <property type="project" value="UniProtKB-ARBA"/>
</dbReference>
<dbReference type="SUPFAM" id="SSF56529">
    <property type="entry name" value="FAH"/>
    <property type="match status" value="1"/>
</dbReference>
<dbReference type="InterPro" id="IPR036663">
    <property type="entry name" value="Fumarylacetoacetase_C_sf"/>
</dbReference>
<evidence type="ECO:0000256" key="1">
    <source>
        <dbReference type="ARBA" id="ARBA00010211"/>
    </source>
</evidence>
<dbReference type="InterPro" id="IPR011234">
    <property type="entry name" value="Fumarylacetoacetase-like_C"/>
</dbReference>
<keyword evidence="2" id="KW-0479">Metal-binding</keyword>
<dbReference type="Pfam" id="PF01557">
    <property type="entry name" value="FAA_hydrolase"/>
    <property type="match status" value="1"/>
</dbReference>
<dbReference type="FunFam" id="3.90.850.10:FF:000002">
    <property type="entry name" value="2-hydroxyhepta-2,4-diene-1,7-dioate isomerase"/>
    <property type="match status" value="1"/>
</dbReference>
<dbReference type="EMBL" id="JACHKF010000001">
    <property type="protein sequence ID" value="MBB6567759.1"/>
    <property type="molecule type" value="Genomic_DNA"/>
</dbReference>
<dbReference type="GO" id="GO:0016853">
    <property type="term" value="F:isomerase activity"/>
    <property type="evidence" value="ECO:0007669"/>
    <property type="project" value="UniProtKB-ARBA"/>
</dbReference>
<feature type="domain" description="Fumarylacetoacetase-like C-terminal" evidence="3">
    <location>
        <begin position="75"/>
        <end position="288"/>
    </location>
</feature>
<comment type="similarity">
    <text evidence="1">Belongs to the FAH family.</text>
</comment>
<dbReference type="AlphaFoldDB" id="A0A841S929"/>
<name>A0A841S929_9ACTN</name>
<comment type="caution">
    <text evidence="4">The sequence shown here is derived from an EMBL/GenBank/DDBJ whole genome shotgun (WGS) entry which is preliminary data.</text>
</comment>
<reference evidence="4 5" key="1">
    <citation type="submission" date="2020-08" db="EMBL/GenBank/DDBJ databases">
        <title>Sequencing the genomes of 1000 actinobacteria strains.</title>
        <authorList>
            <person name="Klenk H.-P."/>
        </authorList>
    </citation>
    <scope>NUCLEOTIDE SEQUENCE [LARGE SCALE GENOMIC DNA]</scope>
    <source>
        <strain evidence="4 5">DSM 15626</strain>
    </source>
</reference>
<accession>A0A841S929</accession>